<name>A0AAN8T128_SOLBU</name>
<dbReference type="SUPFAM" id="SSF53335">
    <property type="entry name" value="S-adenosyl-L-methionine-dependent methyltransferases"/>
    <property type="match status" value="1"/>
</dbReference>
<dbReference type="EMBL" id="JBANQN010000011">
    <property type="protein sequence ID" value="KAK6775281.1"/>
    <property type="molecule type" value="Genomic_DNA"/>
</dbReference>
<keyword evidence="2" id="KW-1185">Reference proteome</keyword>
<dbReference type="AlphaFoldDB" id="A0AAN8T128"/>
<accession>A0AAN8T128</accession>
<gene>
    <name evidence="1" type="ORF">RDI58_026282</name>
</gene>
<protein>
    <recommendedName>
        <fullName evidence="3">Methyltransferase-like protein 13</fullName>
    </recommendedName>
</protein>
<evidence type="ECO:0000313" key="2">
    <source>
        <dbReference type="Proteomes" id="UP001371456"/>
    </source>
</evidence>
<sequence length="517" mass="57041">MALDSTAFKTIVPSRYITFTIPNLLLHLHHFNSSQLRIAVLDSPATSESIQIAAMLVPTGRESDWYFSTEQGHLQLILNFPQLSRLVLIGNSSNSTNPTSYNPLLCTDGVAGVANLSVVEENLMPLLIELIPRSAFCRTGDGLCEIPFLSYEDEVVRSLVLDRCVGEFVGEMLIEDVELELEDGGGREFRRRLRFKRMPNLVQTQIKIRPKNVDFVNMEEVEFEIVDDGVLVHPYLTPMVAGLSVIRSFLDAKIGNGIKPKALCLGVGGGALLGFLSSQLGLQVLGIEADNVVLEVARRYFGLERGSSIHLCVGDALDTIGKFATQVESDGFRGYVLENGEHLNDFDGKFDVIMIDLDATDSNIGMSAPPLAFFHKSALLAIRTLLSKDGVVIINVIPSNQTSYKLVITEFKEVFAELYEIDVGNEDNFVLIASASKIGHVSVHRQTTPGTNIYNIQRPIVYLQNSKVVRPCQAALSQASLQFLCKLQINTRHALTTVQLQFMQFLPQLLQLTGSPV</sequence>
<evidence type="ECO:0008006" key="3">
    <source>
        <dbReference type="Google" id="ProtNLM"/>
    </source>
</evidence>
<proteinExistence type="predicted"/>
<evidence type="ECO:0000313" key="1">
    <source>
        <dbReference type="EMBL" id="KAK6775281.1"/>
    </source>
</evidence>
<organism evidence="1 2">
    <name type="scientific">Solanum bulbocastanum</name>
    <name type="common">Wild potato</name>
    <dbReference type="NCBI Taxonomy" id="147425"/>
    <lineage>
        <taxon>Eukaryota</taxon>
        <taxon>Viridiplantae</taxon>
        <taxon>Streptophyta</taxon>
        <taxon>Embryophyta</taxon>
        <taxon>Tracheophyta</taxon>
        <taxon>Spermatophyta</taxon>
        <taxon>Magnoliopsida</taxon>
        <taxon>eudicotyledons</taxon>
        <taxon>Gunneridae</taxon>
        <taxon>Pentapetalae</taxon>
        <taxon>asterids</taxon>
        <taxon>lamiids</taxon>
        <taxon>Solanales</taxon>
        <taxon>Solanaceae</taxon>
        <taxon>Solanoideae</taxon>
        <taxon>Solaneae</taxon>
        <taxon>Solanum</taxon>
    </lineage>
</organism>
<reference evidence="1 2" key="1">
    <citation type="submission" date="2024-02" db="EMBL/GenBank/DDBJ databases">
        <title>de novo genome assembly of Solanum bulbocastanum strain 11H21.</title>
        <authorList>
            <person name="Hosaka A.J."/>
        </authorList>
    </citation>
    <scope>NUCLEOTIDE SEQUENCE [LARGE SCALE GENOMIC DNA]</scope>
    <source>
        <tissue evidence="1">Young leaves</tissue>
    </source>
</reference>
<dbReference type="Proteomes" id="UP001371456">
    <property type="component" value="Unassembled WGS sequence"/>
</dbReference>
<dbReference type="InterPro" id="IPR029063">
    <property type="entry name" value="SAM-dependent_MTases_sf"/>
</dbReference>
<comment type="caution">
    <text evidence="1">The sequence shown here is derived from an EMBL/GenBank/DDBJ whole genome shotgun (WGS) entry which is preliminary data.</text>
</comment>
<dbReference type="Gene3D" id="3.40.50.150">
    <property type="entry name" value="Vaccinia Virus protein VP39"/>
    <property type="match status" value="1"/>
</dbReference>